<name>A0A9Q8P6U7_PASFU</name>
<keyword evidence="1" id="KW-1133">Transmembrane helix</keyword>
<evidence type="ECO:0000313" key="2">
    <source>
        <dbReference type="EMBL" id="UJO15510.1"/>
    </source>
</evidence>
<dbReference type="AlphaFoldDB" id="A0A9Q8P6U7"/>
<dbReference type="KEGG" id="ffu:CLAFUR5_08490"/>
<dbReference type="OrthoDB" id="3231000at2759"/>
<organism evidence="2 3">
    <name type="scientific">Passalora fulva</name>
    <name type="common">Tomato leaf mold</name>
    <name type="synonym">Cladosporium fulvum</name>
    <dbReference type="NCBI Taxonomy" id="5499"/>
    <lineage>
        <taxon>Eukaryota</taxon>
        <taxon>Fungi</taxon>
        <taxon>Dikarya</taxon>
        <taxon>Ascomycota</taxon>
        <taxon>Pezizomycotina</taxon>
        <taxon>Dothideomycetes</taxon>
        <taxon>Dothideomycetidae</taxon>
        <taxon>Mycosphaerellales</taxon>
        <taxon>Mycosphaerellaceae</taxon>
        <taxon>Fulvia</taxon>
    </lineage>
</organism>
<keyword evidence="1" id="KW-0472">Membrane</keyword>
<keyword evidence="3" id="KW-1185">Reference proteome</keyword>
<accession>A0A9Q8P6U7</accession>
<dbReference type="Proteomes" id="UP000756132">
    <property type="component" value="Chromosome 3"/>
</dbReference>
<reference evidence="2" key="2">
    <citation type="journal article" date="2022" name="Microb. Genom.">
        <title>A chromosome-scale genome assembly of the tomato pathogen Cladosporium fulvum reveals a compartmentalized genome architecture and the presence of a dispensable chromosome.</title>
        <authorList>
            <person name="Zaccaron A.Z."/>
            <person name="Chen L.H."/>
            <person name="Samaras A."/>
            <person name="Stergiopoulos I."/>
        </authorList>
    </citation>
    <scope>NUCLEOTIDE SEQUENCE</scope>
    <source>
        <strain evidence="2">Race5_Kim</strain>
    </source>
</reference>
<evidence type="ECO:0000313" key="3">
    <source>
        <dbReference type="Proteomes" id="UP000756132"/>
    </source>
</evidence>
<feature type="transmembrane region" description="Helical" evidence="1">
    <location>
        <begin position="587"/>
        <end position="607"/>
    </location>
</feature>
<evidence type="ECO:0000256" key="1">
    <source>
        <dbReference type="SAM" id="Phobius"/>
    </source>
</evidence>
<sequence>MPHLEFVNKLQEYRNEQAGEVHLIDVFEGPTLPTASRVDIVDQSSDFPSDQLRDLGTGPNGDVNTRLIVADDLSPRVVCSLGSVFGVDPELFAAHLYRSRYLRDSASEQKASQWTTAALPKSFASIQWYRPVHLSGTVARWLDDAKQRRSLFAGETYDEARKEMIPPFMWSNTGFEQSSGQVHAYSAMSVGNIVQNTSWLLSAKPATGLESRVPMAWEERASIYMVEGSAVPTVVLLVDPMPSIVDLQTQEEARLSVSPVPRKRTFVTGETLSVQVFPPPDVRSPVEIPANRLNSTDEQLERFRLAAEPSSTAEAIISWLTTSGSSPNPLVAILEVVYRDSVGFFDSLETCPKEISEDSLDDYLMSQRLSEWRRLMNDFEKSVAEINNSLHAFVAFAFEGYAKRPDRVEFMLADLDARSAQFSTRIEKAYNALRAEMGVFESRRSIAEAETVTKLTELAFLVFPLTFCCGLYSMQVNELQNGVPLTTFVITAVIVFVICYGARLVLRSSIVTESGQIAREILWAQGRIKPGISIPARQLVWLTIREAWKRGGKSVAYLIFILTTSITAVPVAFLWRENHMDYGLNAMLTLLFVPFGFSVAWYLATAYRVEAGAQRPLATWLFLLLSYILAEKRQESRPASWRTSASSTSGETA</sequence>
<protein>
    <submittedName>
        <fullName evidence="2">Uncharacterized protein</fullName>
    </submittedName>
</protein>
<feature type="transmembrane region" description="Helical" evidence="1">
    <location>
        <begin position="555"/>
        <end position="575"/>
    </location>
</feature>
<dbReference type="RefSeq" id="XP_047759876.1">
    <property type="nucleotide sequence ID" value="XM_047907638.1"/>
</dbReference>
<dbReference type="GeneID" id="71988368"/>
<gene>
    <name evidence="2" type="ORF">CLAFUR5_08490</name>
</gene>
<keyword evidence="1" id="KW-0812">Transmembrane</keyword>
<reference evidence="2" key="1">
    <citation type="submission" date="2021-12" db="EMBL/GenBank/DDBJ databases">
        <authorList>
            <person name="Zaccaron A."/>
            <person name="Stergiopoulos I."/>
        </authorList>
    </citation>
    <scope>NUCLEOTIDE SEQUENCE</scope>
    <source>
        <strain evidence="2">Race5_Kim</strain>
    </source>
</reference>
<dbReference type="EMBL" id="CP090165">
    <property type="protein sequence ID" value="UJO15510.1"/>
    <property type="molecule type" value="Genomic_DNA"/>
</dbReference>
<proteinExistence type="predicted"/>
<feature type="transmembrane region" description="Helical" evidence="1">
    <location>
        <begin position="485"/>
        <end position="506"/>
    </location>
</feature>